<keyword evidence="10" id="KW-1185">Reference proteome</keyword>
<sequence length="266" mass="28965">MMAQLNINQKIGVGLLLGLLLVASGIVQWSPYHIADQDLSGRLLAPSAEHWLGTDHFGRDMLTRIASAIQLSFVLSFFCVLTSATLGVSLGVITAWKGGRMAQGMDVIVNILLALPGLVLVLLFAAIVPGSLLVLYLAITLTQWVEYFRVSRAITNTIINSPARQLSQMMGFGPWYQFRRHIWPELTHSILTLASFGGANAILTMASLGFVYVGIQPPLAELGLMSVELFPYYAQAPWILVQPLIAIATLVFGFHLLAGNKHDSAH</sequence>
<feature type="transmembrane region" description="Helical" evidence="7">
    <location>
        <begin position="235"/>
        <end position="258"/>
    </location>
</feature>
<dbReference type="Pfam" id="PF00528">
    <property type="entry name" value="BPD_transp_1"/>
    <property type="match status" value="1"/>
</dbReference>
<keyword evidence="3" id="KW-1003">Cell membrane</keyword>
<proteinExistence type="inferred from homology"/>
<dbReference type="EMBL" id="JBAKAR010000005">
    <property type="protein sequence ID" value="MEL0613134.1"/>
    <property type="molecule type" value="Genomic_DNA"/>
</dbReference>
<dbReference type="PANTHER" id="PTHR43386:SF1">
    <property type="entry name" value="D,D-DIPEPTIDE TRANSPORT SYSTEM PERMEASE PROTEIN DDPC-RELATED"/>
    <property type="match status" value="1"/>
</dbReference>
<gene>
    <name evidence="9" type="ORF">V6242_08245</name>
</gene>
<evidence type="ECO:0000256" key="3">
    <source>
        <dbReference type="ARBA" id="ARBA00022475"/>
    </source>
</evidence>
<feature type="transmembrane region" description="Helical" evidence="7">
    <location>
        <begin position="133"/>
        <end position="150"/>
    </location>
</feature>
<dbReference type="PROSITE" id="PS50928">
    <property type="entry name" value="ABC_TM1"/>
    <property type="match status" value="1"/>
</dbReference>
<comment type="similarity">
    <text evidence="7">Belongs to the binding-protein-dependent transport system permease family.</text>
</comment>
<reference evidence="9 10" key="1">
    <citation type="submission" date="2024-02" db="EMBL/GenBank/DDBJ databases">
        <title>Bacteria isolated from the canopy kelp, Nereocystis luetkeana.</title>
        <authorList>
            <person name="Pfister C.A."/>
            <person name="Younker I.T."/>
            <person name="Light S.H."/>
        </authorList>
    </citation>
    <scope>NUCLEOTIDE SEQUENCE [LARGE SCALE GENOMIC DNA]</scope>
    <source>
        <strain evidence="9 10">TI.4.07</strain>
    </source>
</reference>
<dbReference type="Proteomes" id="UP001379949">
    <property type="component" value="Unassembled WGS sequence"/>
</dbReference>
<evidence type="ECO:0000256" key="5">
    <source>
        <dbReference type="ARBA" id="ARBA00022989"/>
    </source>
</evidence>
<evidence type="ECO:0000256" key="6">
    <source>
        <dbReference type="ARBA" id="ARBA00023136"/>
    </source>
</evidence>
<keyword evidence="4 7" id="KW-0812">Transmembrane</keyword>
<keyword evidence="2 7" id="KW-0813">Transport</keyword>
<comment type="subcellular location">
    <subcellularLocation>
        <location evidence="1 7">Cell membrane</location>
        <topology evidence="1 7">Multi-pass membrane protein</topology>
    </subcellularLocation>
</comment>
<evidence type="ECO:0000259" key="8">
    <source>
        <dbReference type="PROSITE" id="PS50928"/>
    </source>
</evidence>
<dbReference type="SUPFAM" id="SSF161098">
    <property type="entry name" value="MetI-like"/>
    <property type="match status" value="1"/>
</dbReference>
<organism evidence="9 10">
    <name type="scientific">Marinomonas arenicola</name>
    <dbReference type="NCBI Taxonomy" id="569601"/>
    <lineage>
        <taxon>Bacteria</taxon>
        <taxon>Pseudomonadati</taxon>
        <taxon>Pseudomonadota</taxon>
        <taxon>Gammaproteobacteria</taxon>
        <taxon>Oceanospirillales</taxon>
        <taxon>Oceanospirillaceae</taxon>
        <taxon>Marinomonas</taxon>
    </lineage>
</organism>
<evidence type="ECO:0000256" key="4">
    <source>
        <dbReference type="ARBA" id="ARBA00022692"/>
    </source>
</evidence>
<name>A0ABU9G3R5_9GAMM</name>
<dbReference type="InterPro" id="IPR050366">
    <property type="entry name" value="BP-dependent_transpt_permease"/>
</dbReference>
<dbReference type="InterPro" id="IPR000515">
    <property type="entry name" value="MetI-like"/>
</dbReference>
<dbReference type="Gene3D" id="1.10.3720.10">
    <property type="entry name" value="MetI-like"/>
    <property type="match status" value="1"/>
</dbReference>
<keyword evidence="6 7" id="KW-0472">Membrane</keyword>
<evidence type="ECO:0000256" key="1">
    <source>
        <dbReference type="ARBA" id="ARBA00004651"/>
    </source>
</evidence>
<feature type="transmembrane region" description="Helical" evidence="7">
    <location>
        <begin position="190"/>
        <end position="215"/>
    </location>
</feature>
<dbReference type="PANTHER" id="PTHR43386">
    <property type="entry name" value="OLIGOPEPTIDE TRANSPORT SYSTEM PERMEASE PROTEIN APPC"/>
    <property type="match status" value="1"/>
</dbReference>
<dbReference type="RefSeq" id="WP_341564524.1">
    <property type="nucleotide sequence ID" value="NZ_JBAKAQ010000004.1"/>
</dbReference>
<feature type="domain" description="ABC transmembrane type-1" evidence="8">
    <location>
        <begin position="69"/>
        <end position="258"/>
    </location>
</feature>
<evidence type="ECO:0000313" key="10">
    <source>
        <dbReference type="Proteomes" id="UP001379949"/>
    </source>
</evidence>
<keyword evidence="5 7" id="KW-1133">Transmembrane helix</keyword>
<evidence type="ECO:0000256" key="2">
    <source>
        <dbReference type="ARBA" id="ARBA00022448"/>
    </source>
</evidence>
<dbReference type="InterPro" id="IPR035906">
    <property type="entry name" value="MetI-like_sf"/>
</dbReference>
<evidence type="ECO:0000313" key="9">
    <source>
        <dbReference type="EMBL" id="MEL0613134.1"/>
    </source>
</evidence>
<protein>
    <submittedName>
        <fullName evidence="9">ABC transporter permease</fullName>
    </submittedName>
</protein>
<dbReference type="CDD" id="cd06261">
    <property type="entry name" value="TM_PBP2"/>
    <property type="match status" value="1"/>
</dbReference>
<evidence type="ECO:0000256" key="7">
    <source>
        <dbReference type="RuleBase" id="RU363032"/>
    </source>
</evidence>
<accession>A0ABU9G3R5</accession>
<feature type="transmembrane region" description="Helical" evidence="7">
    <location>
        <begin position="69"/>
        <end position="95"/>
    </location>
</feature>
<feature type="transmembrane region" description="Helical" evidence="7">
    <location>
        <begin position="107"/>
        <end position="127"/>
    </location>
</feature>
<comment type="caution">
    <text evidence="9">The sequence shown here is derived from an EMBL/GenBank/DDBJ whole genome shotgun (WGS) entry which is preliminary data.</text>
</comment>